<dbReference type="InterPro" id="IPR058245">
    <property type="entry name" value="NreC/VraR/RcsB-like_REC"/>
</dbReference>
<evidence type="ECO:0000313" key="6">
    <source>
        <dbReference type="EMBL" id="SNS01759.1"/>
    </source>
</evidence>
<name>A0A239B1U0_9BACT</name>
<dbReference type="PANTHER" id="PTHR43214">
    <property type="entry name" value="TWO-COMPONENT RESPONSE REGULATOR"/>
    <property type="match status" value="1"/>
</dbReference>
<feature type="domain" description="HTH luxR-type" evidence="4">
    <location>
        <begin position="149"/>
        <end position="214"/>
    </location>
</feature>
<proteinExistence type="predicted"/>
<dbReference type="SUPFAM" id="SSF52172">
    <property type="entry name" value="CheY-like"/>
    <property type="match status" value="1"/>
</dbReference>
<keyword evidence="2" id="KW-0238">DNA-binding</keyword>
<dbReference type="CDD" id="cd06170">
    <property type="entry name" value="LuxR_C_like"/>
    <property type="match status" value="1"/>
</dbReference>
<gene>
    <name evidence="6" type="ORF">SAMN06269173_11736</name>
</gene>
<feature type="domain" description="Response regulatory" evidence="5">
    <location>
        <begin position="3"/>
        <end position="119"/>
    </location>
</feature>
<dbReference type="RefSeq" id="WP_045689158.1">
    <property type="nucleotide sequence ID" value="NZ_FZNS01000017.1"/>
</dbReference>
<dbReference type="InterPro" id="IPR039420">
    <property type="entry name" value="WalR-like"/>
</dbReference>
<dbReference type="Pfam" id="PF00072">
    <property type="entry name" value="Response_reg"/>
    <property type="match status" value="1"/>
</dbReference>
<protein>
    <submittedName>
        <fullName evidence="6">Two component transcriptional regulator, LuxR family</fullName>
    </submittedName>
</protein>
<dbReference type="PROSITE" id="PS50110">
    <property type="entry name" value="RESPONSE_REGULATORY"/>
    <property type="match status" value="1"/>
</dbReference>
<evidence type="ECO:0000259" key="4">
    <source>
        <dbReference type="PROSITE" id="PS50043"/>
    </source>
</evidence>
<dbReference type="PROSITE" id="PS50043">
    <property type="entry name" value="HTH_LUXR_2"/>
    <property type="match status" value="1"/>
</dbReference>
<keyword evidence="7" id="KW-1185">Reference proteome</keyword>
<dbReference type="SUPFAM" id="SSF46894">
    <property type="entry name" value="C-terminal effector domain of the bipartite response regulators"/>
    <property type="match status" value="1"/>
</dbReference>
<accession>A0A239B1U0</accession>
<dbReference type="Pfam" id="PF00196">
    <property type="entry name" value="GerE"/>
    <property type="match status" value="1"/>
</dbReference>
<dbReference type="AlphaFoldDB" id="A0A239B1U0"/>
<dbReference type="Proteomes" id="UP000198310">
    <property type="component" value="Unassembled WGS sequence"/>
</dbReference>
<dbReference type="CDD" id="cd17535">
    <property type="entry name" value="REC_NarL-like"/>
    <property type="match status" value="1"/>
</dbReference>
<keyword evidence="1 3" id="KW-0597">Phosphoprotein</keyword>
<evidence type="ECO:0000256" key="1">
    <source>
        <dbReference type="ARBA" id="ARBA00022553"/>
    </source>
</evidence>
<evidence type="ECO:0000256" key="2">
    <source>
        <dbReference type="ARBA" id="ARBA00023125"/>
    </source>
</evidence>
<dbReference type="GO" id="GO:0000160">
    <property type="term" value="P:phosphorelay signal transduction system"/>
    <property type="evidence" value="ECO:0007669"/>
    <property type="project" value="InterPro"/>
</dbReference>
<dbReference type="SMART" id="SM00448">
    <property type="entry name" value="REC"/>
    <property type="match status" value="1"/>
</dbReference>
<dbReference type="Gene3D" id="3.40.50.2300">
    <property type="match status" value="1"/>
</dbReference>
<reference evidence="7" key="1">
    <citation type="submission" date="2017-06" db="EMBL/GenBank/DDBJ databases">
        <authorList>
            <person name="Varghese N."/>
            <person name="Submissions S."/>
        </authorList>
    </citation>
    <scope>NUCLEOTIDE SEQUENCE [LARGE SCALE GENOMIC DNA]</scope>
    <source>
        <strain evidence="7">DSM 28041</strain>
    </source>
</reference>
<dbReference type="PANTHER" id="PTHR43214:SF43">
    <property type="entry name" value="TWO-COMPONENT RESPONSE REGULATOR"/>
    <property type="match status" value="1"/>
</dbReference>
<dbReference type="SMART" id="SM00421">
    <property type="entry name" value="HTH_LUXR"/>
    <property type="match status" value="1"/>
</dbReference>
<dbReference type="GO" id="GO:0006355">
    <property type="term" value="P:regulation of DNA-templated transcription"/>
    <property type="evidence" value="ECO:0007669"/>
    <property type="project" value="InterPro"/>
</dbReference>
<organism evidence="6 7">
    <name type="scientific">Hymenobacter mucosus</name>
    <dbReference type="NCBI Taxonomy" id="1411120"/>
    <lineage>
        <taxon>Bacteria</taxon>
        <taxon>Pseudomonadati</taxon>
        <taxon>Bacteroidota</taxon>
        <taxon>Cytophagia</taxon>
        <taxon>Cytophagales</taxon>
        <taxon>Hymenobacteraceae</taxon>
        <taxon>Hymenobacter</taxon>
    </lineage>
</organism>
<dbReference type="PRINTS" id="PR00038">
    <property type="entry name" value="HTHLUXR"/>
</dbReference>
<feature type="modified residue" description="4-aspartylphosphate" evidence="3">
    <location>
        <position position="54"/>
    </location>
</feature>
<evidence type="ECO:0000259" key="5">
    <source>
        <dbReference type="PROSITE" id="PS50110"/>
    </source>
</evidence>
<dbReference type="InterPro" id="IPR016032">
    <property type="entry name" value="Sig_transdc_resp-reg_C-effctor"/>
</dbReference>
<dbReference type="InterPro" id="IPR000792">
    <property type="entry name" value="Tscrpt_reg_LuxR_C"/>
</dbReference>
<evidence type="ECO:0000313" key="7">
    <source>
        <dbReference type="Proteomes" id="UP000198310"/>
    </source>
</evidence>
<dbReference type="InterPro" id="IPR011006">
    <property type="entry name" value="CheY-like_superfamily"/>
</dbReference>
<dbReference type="InterPro" id="IPR001789">
    <property type="entry name" value="Sig_transdc_resp-reg_receiver"/>
</dbReference>
<evidence type="ECO:0000256" key="3">
    <source>
        <dbReference type="PROSITE-ProRule" id="PRU00169"/>
    </source>
</evidence>
<dbReference type="GO" id="GO:0003677">
    <property type="term" value="F:DNA binding"/>
    <property type="evidence" value="ECO:0007669"/>
    <property type="project" value="UniProtKB-KW"/>
</dbReference>
<sequence length="217" mass="23861">MIRVILVDDHVIVRDGVRALLSGQEELSVVGEAGNGRELLELLATTAADVVVLDVNMPEMDGQQATVHIQQQFPEVRVLVLSMLDNEQYVMQMLEAGAMGFVLKNAGRDELLFAIHSVASGRQFLSAELGLDMLHKLHALTVGGGSLKDVKQQSPLSRRELEVLRLIAEGLTTNQIADKLFTSKRTIETHRQNIIEKAQVKNTAALIKYAVMQGLVK</sequence>
<dbReference type="EMBL" id="FZNS01000017">
    <property type="protein sequence ID" value="SNS01759.1"/>
    <property type="molecule type" value="Genomic_DNA"/>
</dbReference>